<evidence type="ECO:0000256" key="4">
    <source>
        <dbReference type="ARBA" id="ARBA00022840"/>
    </source>
</evidence>
<dbReference type="GO" id="GO:0016787">
    <property type="term" value="F:hydrolase activity"/>
    <property type="evidence" value="ECO:0007669"/>
    <property type="project" value="UniProtKB-KW"/>
</dbReference>
<name>A0A857MIF7_9BACT</name>
<dbReference type="InterPro" id="IPR001650">
    <property type="entry name" value="Helicase_C-like"/>
</dbReference>
<dbReference type="PANTHER" id="PTHR18934">
    <property type="entry name" value="ATP-DEPENDENT RNA HELICASE"/>
    <property type="match status" value="1"/>
</dbReference>
<proteinExistence type="inferred from homology"/>
<dbReference type="SMART" id="SM00847">
    <property type="entry name" value="HA2"/>
    <property type="match status" value="1"/>
</dbReference>
<keyword evidence="4" id="KW-0067">ATP-binding</keyword>
<comment type="similarity">
    <text evidence="5">Belongs to the DEAD box helicase family. DEAH subfamily. PRP16 sub-subfamily.</text>
</comment>
<dbReference type="GO" id="GO:0005524">
    <property type="term" value="F:ATP binding"/>
    <property type="evidence" value="ECO:0007669"/>
    <property type="project" value="UniProtKB-KW"/>
</dbReference>
<dbReference type="SUPFAM" id="SSF52540">
    <property type="entry name" value="P-loop containing nucleoside triphosphate hydrolases"/>
    <property type="match status" value="1"/>
</dbReference>
<evidence type="ECO:0000259" key="7">
    <source>
        <dbReference type="PROSITE" id="PS51192"/>
    </source>
</evidence>
<dbReference type="GO" id="GO:0003723">
    <property type="term" value="F:RNA binding"/>
    <property type="evidence" value="ECO:0007669"/>
    <property type="project" value="TreeGrafter"/>
</dbReference>
<reference evidence="9" key="1">
    <citation type="journal article" date="2021" name="Nat. Microbiol.">
        <title>Cocultivation of an ultrasmall environmental parasitic bacterium with lytic ability against bacteria associated with wastewater foams.</title>
        <authorList>
            <person name="Batinovic S."/>
            <person name="Rose J.J.A."/>
            <person name="Ratcliffe J."/>
            <person name="Seviour R.J."/>
            <person name="Petrovski S."/>
        </authorList>
    </citation>
    <scope>NUCLEOTIDE SEQUENCE</scope>
    <source>
        <strain evidence="9">JR1</strain>
    </source>
</reference>
<evidence type="ECO:0000313" key="10">
    <source>
        <dbReference type="Proteomes" id="UP001059824"/>
    </source>
</evidence>
<dbReference type="SMART" id="SM00487">
    <property type="entry name" value="DEXDc"/>
    <property type="match status" value="1"/>
</dbReference>
<protein>
    <recommendedName>
        <fullName evidence="11">Helicase ATP-binding domain-containing protein</fullName>
    </recommendedName>
</protein>
<keyword evidence="1" id="KW-0547">Nucleotide-binding</keyword>
<dbReference type="InterPro" id="IPR007502">
    <property type="entry name" value="Helicase-assoc_dom"/>
</dbReference>
<evidence type="ECO:0008006" key="11">
    <source>
        <dbReference type="Google" id="ProtNLM"/>
    </source>
</evidence>
<evidence type="ECO:0000259" key="8">
    <source>
        <dbReference type="PROSITE" id="PS51194"/>
    </source>
</evidence>
<dbReference type="PANTHER" id="PTHR18934:SF91">
    <property type="entry name" value="PRE-MRNA-SPLICING FACTOR ATP-DEPENDENT RNA HELICASE PRP16"/>
    <property type="match status" value="1"/>
</dbReference>
<dbReference type="Proteomes" id="UP001059824">
    <property type="component" value="Chromosome"/>
</dbReference>
<dbReference type="PROSITE" id="PS51194">
    <property type="entry name" value="HELICASE_CTER"/>
    <property type="match status" value="1"/>
</dbReference>
<keyword evidence="3" id="KW-0347">Helicase</keyword>
<dbReference type="InterPro" id="IPR014001">
    <property type="entry name" value="Helicase_ATP-bd"/>
</dbReference>
<dbReference type="RefSeq" id="WP_260763630.1">
    <property type="nucleotide sequence ID" value="NZ_CP045921.1"/>
</dbReference>
<feature type="domain" description="Helicase ATP-binding" evidence="7">
    <location>
        <begin position="78"/>
        <end position="244"/>
    </location>
</feature>
<dbReference type="GO" id="GO:0004386">
    <property type="term" value="F:helicase activity"/>
    <property type="evidence" value="ECO:0007669"/>
    <property type="project" value="UniProtKB-KW"/>
</dbReference>
<evidence type="ECO:0000256" key="6">
    <source>
        <dbReference type="SAM" id="MobiDB-lite"/>
    </source>
</evidence>
<evidence type="ECO:0000256" key="5">
    <source>
        <dbReference type="ARBA" id="ARBA00038040"/>
    </source>
</evidence>
<dbReference type="Pfam" id="PF00271">
    <property type="entry name" value="Helicase_C"/>
    <property type="match status" value="1"/>
</dbReference>
<dbReference type="AlphaFoldDB" id="A0A857MIF7"/>
<keyword evidence="10" id="KW-1185">Reference proteome</keyword>
<feature type="compositionally biased region" description="Basic and acidic residues" evidence="6">
    <location>
        <begin position="31"/>
        <end position="40"/>
    </location>
</feature>
<feature type="region of interest" description="Disordered" evidence="6">
    <location>
        <begin position="1"/>
        <end position="40"/>
    </location>
</feature>
<dbReference type="InterPro" id="IPR006935">
    <property type="entry name" value="Helicase/UvrB_N"/>
</dbReference>
<evidence type="ECO:0000256" key="1">
    <source>
        <dbReference type="ARBA" id="ARBA00022741"/>
    </source>
</evidence>
<evidence type="ECO:0000256" key="3">
    <source>
        <dbReference type="ARBA" id="ARBA00022806"/>
    </source>
</evidence>
<dbReference type="PROSITE" id="PS51192">
    <property type="entry name" value="HELICASE_ATP_BIND_1"/>
    <property type="match status" value="1"/>
</dbReference>
<gene>
    <name evidence="9" type="ORF">GII36_00580</name>
</gene>
<keyword evidence="2" id="KW-0378">Hydrolase</keyword>
<evidence type="ECO:0000256" key="2">
    <source>
        <dbReference type="ARBA" id="ARBA00022801"/>
    </source>
</evidence>
<accession>A0A857MIF7</accession>
<sequence length="948" mass="106953">MGERRKIGPFNQAPRHGSSQRGVRPTPRRTRTWDESRAQAEDDKRALLDHMKLEEIKRRYNVFGNKNLPAIHEKASIISMVGQNKASIIEGDTGSGKSTQGLQFLYEAGYHVISLVPRKIIADGLHDRVVEEMAEHLGLEEATKAVGVQHGDRTEVHDENRIQIMTPNTFIRMEADLREKYRDEKVVVISDEIHEANLYTELATGVAAQAVDQLDSWRLVAMSATQNKASLEKSFSSINGGGEVPSVAIEGRPFAVKIHERPEDSVYETYASFGEQHEKAMIFTSGKNEIQHIIDETIKTLEDVEPGSSAKVEFRVLHGDLSPTERRHINDPVPEGKRLVIVSSPAGMSGITIPGVTCVISDGTINRSEIDEDEVSGLTRRYLSQAEVIQQMGRAGRDVDGGVGYVVKPTVIHEDYLREQGRDIEAASMPFKSMKERDPFGPPEIYNSQLGQSALAIAALDRSFYDINEYLPHPVERSGIISAQQGLHRMGAMAPHEGNEDFVISDIGREMSKFSMRPELSRGIVEAQRQKRSALQMARVAYMAAALEAGGVQDFSKDSGDAWKKLVSETADDDWMAQYDILMSLPSHDDKNIDEKFLAQHDLHYRRTQRALEVARKALKVIGIRRENLVMTPPNQVEKTEILRDMTAGMTDFVYEKTHMFNKRMRYRNIHGGPGSTERYISDRSVTSQHEHEYVMGFPRWFMRQRSRVKQDIVELLAPVDTAVVGYFARKHDVYDRVPAAPRMDGSVVKDYYQPVFGSLRIGAPEIGSVGDEISPVAQELLVERALNHQRRTQVALREVASELNWLTRAIPAHTLELYKKPNSGGWLTHANIDAQVRRYAKVTNSEHELDRKLGEYLYHAKVGIDRYFTEESYEYLKSLAPHEKTASDGSVFAVQYATPDQPYVIMTRTEHRDLLKHTDMRLPDGREILVKVQSPDEQISYISASQL</sequence>
<dbReference type="SMART" id="SM00490">
    <property type="entry name" value="HELICc"/>
    <property type="match status" value="1"/>
</dbReference>
<evidence type="ECO:0000313" key="9">
    <source>
        <dbReference type="EMBL" id="QHN42354.1"/>
    </source>
</evidence>
<dbReference type="KEGG" id="mama:GII36_00580"/>
<dbReference type="Gene3D" id="3.40.50.300">
    <property type="entry name" value="P-loop containing nucleotide triphosphate hydrolases"/>
    <property type="match status" value="2"/>
</dbReference>
<organism evidence="9 10">
    <name type="scientific">Candidatus Mycosynbacter amalyticus</name>
    <dbReference type="NCBI Taxonomy" id="2665156"/>
    <lineage>
        <taxon>Bacteria</taxon>
        <taxon>Candidatus Saccharimonadota</taxon>
        <taxon>Candidatus Saccharimonadota incertae sedis</taxon>
        <taxon>Candidatus Mycosynbacter</taxon>
    </lineage>
</organism>
<dbReference type="InterPro" id="IPR027417">
    <property type="entry name" value="P-loop_NTPase"/>
</dbReference>
<dbReference type="EMBL" id="CP045921">
    <property type="protein sequence ID" value="QHN42354.1"/>
    <property type="molecule type" value="Genomic_DNA"/>
</dbReference>
<dbReference type="Pfam" id="PF04851">
    <property type="entry name" value="ResIII"/>
    <property type="match status" value="1"/>
</dbReference>
<dbReference type="GO" id="GO:0003677">
    <property type="term" value="F:DNA binding"/>
    <property type="evidence" value="ECO:0007669"/>
    <property type="project" value="InterPro"/>
</dbReference>
<feature type="domain" description="Helicase C-terminal" evidence="8">
    <location>
        <begin position="265"/>
        <end position="435"/>
    </location>
</feature>
<dbReference type="Gene3D" id="1.20.120.1080">
    <property type="match status" value="1"/>
</dbReference>